<keyword evidence="9" id="KW-1133">Transmembrane helix</keyword>
<dbReference type="Pfam" id="PF10206">
    <property type="entry name" value="WRW"/>
    <property type="match status" value="2"/>
</dbReference>
<dbReference type="GO" id="GO:0042776">
    <property type="term" value="P:proton motive force-driven mitochondrial ATP synthesis"/>
    <property type="evidence" value="ECO:0007669"/>
    <property type="project" value="TreeGrafter"/>
</dbReference>
<proteinExistence type="inferred from homology"/>
<dbReference type="EMBL" id="JAATJU010022151">
    <property type="protein sequence ID" value="KAH0511837.1"/>
    <property type="molecule type" value="Genomic_DNA"/>
</dbReference>
<evidence type="ECO:0000256" key="10">
    <source>
        <dbReference type="ARBA" id="ARBA00022990"/>
    </source>
</evidence>
<comment type="function">
    <text evidence="16">Subunit f, of the mitochondrial membrane ATP synthase complex (F(1)F(0) ATP synthase or Complex V) that produces ATP from ADP in the presence of a proton gradient across the membrane which is generated by electron transport complexes of the respiratory chain. ATP synthase complex consist of a soluble F(1) head domain - the catalytic core - and a membrane F(1) domain - the membrane proton channel. These two domains are linked by a central stalk rotating inside the F(1) region and a stationary peripheral stalk. During catalysis, ATP synthesis in the catalytic domain of F(1) is coupled via a rotary mechanism of the central stalk subunits to proton translocation. In vivo, can only synthesize ATP although its ATP hydrolase activity can be activated artificially in vitro. Part of the complex F(0) domain.</text>
</comment>
<keyword evidence="11" id="KW-0406">Ion transport</keyword>
<keyword evidence="12" id="KW-0496">Mitochondrion</keyword>
<keyword evidence="3" id="KW-0813">Transport</keyword>
<evidence type="ECO:0000256" key="11">
    <source>
        <dbReference type="ARBA" id="ARBA00023065"/>
    </source>
</evidence>
<evidence type="ECO:0000256" key="3">
    <source>
        <dbReference type="ARBA" id="ARBA00022448"/>
    </source>
</evidence>
<name>A0A8J6L1T4_MICOH</name>
<comment type="similarity">
    <text evidence="2">Belongs to the ATPase F chain family.</text>
</comment>
<dbReference type="InterPro" id="IPR019344">
    <property type="entry name" value="F1F0-ATPsyn_F_prd"/>
</dbReference>
<evidence type="ECO:0000256" key="17">
    <source>
        <dbReference type="ARBA" id="ARBA00064647"/>
    </source>
</evidence>
<evidence type="ECO:0000256" key="7">
    <source>
        <dbReference type="ARBA" id="ARBA00022781"/>
    </source>
</evidence>
<gene>
    <name evidence="19" type="ORF">LTLLF_149815</name>
</gene>
<evidence type="ECO:0000256" key="12">
    <source>
        <dbReference type="ARBA" id="ARBA00023128"/>
    </source>
</evidence>
<evidence type="ECO:0000256" key="13">
    <source>
        <dbReference type="ARBA" id="ARBA00023136"/>
    </source>
</evidence>
<keyword evidence="5" id="KW-0597">Phosphoprotein</keyword>
<organism evidence="19 20">
    <name type="scientific">Microtus ochrogaster</name>
    <name type="common">Prairie vole</name>
    <dbReference type="NCBI Taxonomy" id="79684"/>
    <lineage>
        <taxon>Eukaryota</taxon>
        <taxon>Metazoa</taxon>
        <taxon>Chordata</taxon>
        <taxon>Craniata</taxon>
        <taxon>Vertebrata</taxon>
        <taxon>Euteleostomi</taxon>
        <taxon>Mammalia</taxon>
        <taxon>Eutheria</taxon>
        <taxon>Euarchontoglires</taxon>
        <taxon>Glires</taxon>
        <taxon>Rodentia</taxon>
        <taxon>Myomorpha</taxon>
        <taxon>Muroidea</taxon>
        <taxon>Cricetidae</taxon>
        <taxon>Arvicolinae</taxon>
        <taxon>Microtus</taxon>
    </lineage>
</organism>
<keyword evidence="13" id="KW-0472">Membrane</keyword>
<accession>A0A8J6L1T4</accession>
<dbReference type="PANTHER" id="PTHR13080">
    <property type="entry name" value="ATP SYNTHASE F CHAIN, MITOCHONDRIAL-RELATED"/>
    <property type="match status" value="1"/>
</dbReference>
<sequence length="152" mass="17182">MEVKLGELPSWILMRNFTPSGIVGAFQRGYDRYYNKYINVRKGSISGINMVLAAYVLGELPSWILMRNFTPSGIVGAFQRGYDRYYNKYINVRKGSISGINMVLAAYVVFSYCISYKELRDSVQHPSLSMLSLSKVQAGTPCSQLPWEARGK</sequence>
<comment type="subunit">
    <text evidence="17">Component of the ATP synthase complex composed at least of ATP5F1A/subunit alpha, ATP5F1B/subunit beta, ATP5MC1/subunit c (homooctomer), MT-ATP6/subunit a, MT-ATP8/subunit 8, ATP5ME/subunit e, ATP5MF/subunit f, ATP5MG/subunit g, ATP5MK/subunit k, ATP5MJ/subunit j, ATP5F1C/subunit gamma, ATP5F1D/subunit delta, ATP5F1E/subunit epsilon, ATP5PF/subunit F6, ATP5PB/subunit b, ATP5PD/subunit d, ATP5PO/subunit OSCP. ATP synthase complex consists of a soluble F(1) head domain (subunits alpha(3) and beta(3)) - the catalytic core - and a membrane F(0) domain - the membrane proton channel (subunits c, a, 8, e, f, g, k and j). These two domains are linked by a central stalk (subunits gamma, delta, and epsilon) rotating inside the F1 region and a stationary peripheral stalk (subunits F6, b, d, and OSCP).</text>
</comment>
<evidence type="ECO:0000256" key="4">
    <source>
        <dbReference type="ARBA" id="ARBA00022547"/>
    </source>
</evidence>
<keyword evidence="4" id="KW-0138">CF(0)</keyword>
<comment type="caution">
    <text evidence="19">The sequence shown here is derived from an EMBL/GenBank/DDBJ whole genome shotgun (WGS) entry which is preliminary data.</text>
</comment>
<evidence type="ECO:0000256" key="1">
    <source>
        <dbReference type="ARBA" id="ARBA00004434"/>
    </source>
</evidence>
<evidence type="ECO:0000256" key="16">
    <source>
        <dbReference type="ARBA" id="ARBA00054012"/>
    </source>
</evidence>
<keyword evidence="6" id="KW-0812">Transmembrane</keyword>
<keyword evidence="7" id="KW-0375">Hydrogen ion transport</keyword>
<evidence type="ECO:0000256" key="18">
    <source>
        <dbReference type="ARBA" id="ARBA00070733"/>
    </source>
</evidence>
<dbReference type="PANTHER" id="PTHR13080:SF16">
    <property type="entry name" value="ATP SYNTHASE SUBUNIT F, MITOCHONDRIAL"/>
    <property type="match status" value="1"/>
</dbReference>
<evidence type="ECO:0000256" key="15">
    <source>
        <dbReference type="ARBA" id="ARBA00032201"/>
    </source>
</evidence>
<evidence type="ECO:0000256" key="9">
    <source>
        <dbReference type="ARBA" id="ARBA00022989"/>
    </source>
</evidence>
<dbReference type="AlphaFoldDB" id="A0A8J6L1T4"/>
<keyword evidence="10" id="KW-0007">Acetylation</keyword>
<evidence type="ECO:0000313" key="20">
    <source>
        <dbReference type="Proteomes" id="UP000710432"/>
    </source>
</evidence>
<evidence type="ECO:0000313" key="19">
    <source>
        <dbReference type="EMBL" id="KAH0511837.1"/>
    </source>
</evidence>
<evidence type="ECO:0000256" key="8">
    <source>
        <dbReference type="ARBA" id="ARBA00022792"/>
    </source>
</evidence>
<evidence type="ECO:0000256" key="14">
    <source>
        <dbReference type="ARBA" id="ARBA00023310"/>
    </source>
</evidence>
<comment type="subcellular location">
    <subcellularLocation>
        <location evidence="1">Mitochondrion inner membrane</location>
        <topology evidence="1">Single-pass membrane protein</topology>
    </subcellularLocation>
</comment>
<evidence type="ECO:0000256" key="2">
    <source>
        <dbReference type="ARBA" id="ARBA00005895"/>
    </source>
</evidence>
<reference evidence="19" key="1">
    <citation type="submission" date="2020-03" db="EMBL/GenBank/DDBJ databases">
        <title>Studies in the Genomics of Life Span.</title>
        <authorList>
            <person name="Glass D."/>
        </authorList>
    </citation>
    <scope>NUCLEOTIDE SEQUENCE</scope>
    <source>
        <strain evidence="19">LTLLF</strain>
        <tissue evidence="19">Muscle</tissue>
    </source>
</reference>
<dbReference type="Proteomes" id="UP000710432">
    <property type="component" value="Unassembled WGS sequence"/>
</dbReference>
<dbReference type="GO" id="GO:0046933">
    <property type="term" value="F:proton-transporting ATP synthase activity, rotational mechanism"/>
    <property type="evidence" value="ECO:0007669"/>
    <property type="project" value="TreeGrafter"/>
</dbReference>
<keyword evidence="8" id="KW-0999">Mitochondrion inner membrane</keyword>
<evidence type="ECO:0000256" key="6">
    <source>
        <dbReference type="ARBA" id="ARBA00022692"/>
    </source>
</evidence>
<protein>
    <recommendedName>
        <fullName evidence="18">ATP synthase F(0) complex subunit f, mitochondrial</fullName>
    </recommendedName>
    <alternativeName>
        <fullName evidence="15">ATP synthase membrane subunit f</fullName>
    </alternativeName>
</protein>
<dbReference type="GO" id="GO:0045259">
    <property type="term" value="C:proton-transporting ATP synthase complex"/>
    <property type="evidence" value="ECO:0007669"/>
    <property type="project" value="UniProtKB-KW"/>
</dbReference>
<evidence type="ECO:0000256" key="5">
    <source>
        <dbReference type="ARBA" id="ARBA00022553"/>
    </source>
</evidence>
<dbReference type="GO" id="GO:0005743">
    <property type="term" value="C:mitochondrial inner membrane"/>
    <property type="evidence" value="ECO:0007669"/>
    <property type="project" value="UniProtKB-SubCell"/>
</dbReference>
<keyword evidence="14" id="KW-0066">ATP synthesis</keyword>